<organism evidence="1 2">
    <name type="scientific">Salinicola acroporae</name>
    <dbReference type="NCBI Taxonomy" id="1541440"/>
    <lineage>
        <taxon>Bacteria</taxon>
        <taxon>Pseudomonadati</taxon>
        <taxon>Pseudomonadota</taxon>
        <taxon>Gammaproteobacteria</taxon>
        <taxon>Oceanospirillales</taxon>
        <taxon>Halomonadaceae</taxon>
        <taxon>Salinicola</taxon>
    </lineage>
</organism>
<keyword evidence="2" id="KW-1185">Reference proteome</keyword>
<evidence type="ECO:0000313" key="2">
    <source>
        <dbReference type="Proteomes" id="UP001162135"/>
    </source>
</evidence>
<dbReference type="EMBL" id="PGFS01000001">
    <property type="protein sequence ID" value="MDH4572475.1"/>
    <property type="molecule type" value="Genomic_DNA"/>
</dbReference>
<comment type="caution">
    <text evidence="1">The sequence shown here is derived from an EMBL/GenBank/DDBJ whole genome shotgun (WGS) entry which is preliminary data.</text>
</comment>
<gene>
    <name evidence="1" type="ORF">CUR86_08395</name>
</gene>
<dbReference type="RefSeq" id="WP_110716713.1">
    <property type="nucleotide sequence ID" value="NZ_PGFS01000001.1"/>
</dbReference>
<sequence length="193" mass="21762">MIEWPEGLYCDRMRWGRAFNNKAFTSVFTNAQQIRTYPGAYWKCTMQFQNLNDREERLLTTLVGSLQGMAGTFKLYPWRRSGRPDHGTVRVNGNGNASGTLPSRGWQPSTLVLRMGDYITVNDQLLEVLADVTSNGQGNATIQVAPWLRLPPADGTEINYTRPFAIMRLTSDDEENTIRSAMADGTLDCREAF</sequence>
<name>A0ABT6I5G0_9GAMM</name>
<accession>A0ABT6I5G0</accession>
<evidence type="ECO:0000313" key="1">
    <source>
        <dbReference type="EMBL" id="MDH4572475.1"/>
    </source>
</evidence>
<reference evidence="1" key="2">
    <citation type="submission" date="2017-11" db="EMBL/GenBank/DDBJ databases">
        <authorList>
            <person name="Das S.K."/>
        </authorList>
    </citation>
    <scope>NUCLEOTIDE SEQUENCE</scope>
    <source>
        <strain evidence="1">S4-41</strain>
    </source>
</reference>
<reference evidence="1" key="1">
    <citation type="journal article" date="2015" name="Antonie Van Leeuwenhoek">
        <title>Comparative 16S rRNA signatures and multilocus sequence analysis for the genus Salinicola and description of Salinicola acroporae sp. nov., isolated from coral Acropora digitifera.</title>
        <authorList>
            <person name="Lepcha R.T."/>
            <person name="Poddar A."/>
            <person name="Schumann P."/>
            <person name="Das S.K."/>
        </authorList>
    </citation>
    <scope>NUCLEOTIDE SEQUENCE</scope>
    <source>
        <strain evidence="1">S4-41</strain>
    </source>
</reference>
<dbReference type="Proteomes" id="UP001162135">
    <property type="component" value="Unassembled WGS sequence"/>
</dbReference>
<proteinExistence type="predicted"/>
<protein>
    <submittedName>
        <fullName evidence="1">Uncharacterized protein</fullName>
    </submittedName>
</protein>